<evidence type="ECO:0000256" key="2">
    <source>
        <dbReference type="ARBA" id="ARBA00022695"/>
    </source>
</evidence>
<dbReference type="GO" id="GO:0003676">
    <property type="term" value="F:nucleic acid binding"/>
    <property type="evidence" value="ECO:0007669"/>
    <property type="project" value="InterPro"/>
</dbReference>
<dbReference type="EMBL" id="LSMT01000206">
    <property type="protein sequence ID" value="PFX23493.1"/>
    <property type="molecule type" value="Genomic_DNA"/>
</dbReference>
<protein>
    <submittedName>
        <fullName evidence="8">Retrovirus-related Pol polyprotein from transposon 17.6</fullName>
    </submittedName>
</protein>
<dbReference type="PROSITE" id="PS50994">
    <property type="entry name" value="INTEGRASE"/>
    <property type="match status" value="1"/>
</dbReference>
<dbReference type="Pfam" id="PF17917">
    <property type="entry name" value="RT_RNaseH"/>
    <property type="match status" value="1"/>
</dbReference>
<dbReference type="InterPro" id="IPR041373">
    <property type="entry name" value="RT_RNaseH"/>
</dbReference>
<dbReference type="FunFam" id="3.10.20.370:FF:000001">
    <property type="entry name" value="Retrovirus-related Pol polyprotein from transposon 17.6-like protein"/>
    <property type="match status" value="1"/>
</dbReference>
<dbReference type="OrthoDB" id="5972177at2759"/>
<dbReference type="PANTHER" id="PTHR37984">
    <property type="entry name" value="PROTEIN CBG26694"/>
    <property type="match status" value="1"/>
</dbReference>
<dbReference type="GO" id="GO:0004519">
    <property type="term" value="F:endonuclease activity"/>
    <property type="evidence" value="ECO:0007669"/>
    <property type="project" value="UniProtKB-KW"/>
</dbReference>
<sequence length="516" mass="59345">MGFHWKICFIYLHDGIVRGRTSEEELERLKQVFERLAWAGLKVKPKKCFLFQKRVSYLGHVVTEEGISADPRKVEQVRTWPIPENSTEVKSFLELASYYRRVFSDFSTAAQPLYELTEAKREFVCTGEFQLAFDCLKSTLASARVLAYPTRKGKFLLDTDASDHGIGAVLSQLQDGMEKLIAFASPTLSKSEKNYCVTRCELLEILEFVKQHRHYLQGTRLCIRTDRAPLRSVIKAKDTESQLARWIEFLSTFDFEIQYRPGQRHHNADALSRRPCDDRCKWCKGWKFKKQVTFVHVGVQTAKHVRNQDIEQPANCPQPISDRCATVKLEPAWTSNFLREQQEADVHLKVIIGWRKASERKPSWEDVSPRSRATAFEAHHNHTTASHRGVRKTISDLQSRYYWPGLTSEYVVGTPMERIAVDIQGTLPETPRKNKFVLVVSDYLTTWTENYPIPNQEAATVAEKLLSEFICRFGVPRELHSDQGANFESKMDFTAMRMAADGDFQVMIVLHIAIGD</sequence>
<dbReference type="GO" id="GO:0003964">
    <property type="term" value="F:RNA-directed DNA polymerase activity"/>
    <property type="evidence" value="ECO:0007669"/>
    <property type="project" value="UniProtKB-KW"/>
</dbReference>
<dbReference type="SUPFAM" id="SSF53098">
    <property type="entry name" value="Ribonuclease H-like"/>
    <property type="match status" value="1"/>
</dbReference>
<evidence type="ECO:0000256" key="4">
    <source>
        <dbReference type="ARBA" id="ARBA00022759"/>
    </source>
</evidence>
<dbReference type="InterPro" id="IPR041588">
    <property type="entry name" value="Integrase_H2C2"/>
</dbReference>
<dbReference type="PANTHER" id="PTHR37984:SF5">
    <property type="entry name" value="PROTEIN NYNRIN-LIKE"/>
    <property type="match status" value="1"/>
</dbReference>
<evidence type="ECO:0000256" key="5">
    <source>
        <dbReference type="ARBA" id="ARBA00022801"/>
    </source>
</evidence>
<feature type="domain" description="Integrase catalytic" evidence="7">
    <location>
        <begin position="411"/>
        <end position="495"/>
    </location>
</feature>
<evidence type="ECO:0000256" key="3">
    <source>
        <dbReference type="ARBA" id="ARBA00022722"/>
    </source>
</evidence>
<keyword evidence="1" id="KW-0808">Transferase</keyword>
<gene>
    <name evidence="8" type="primary">pol</name>
    <name evidence="8" type="ORF">AWC38_SpisGene11980</name>
</gene>
<accession>A0A2B4S375</accession>
<keyword evidence="3" id="KW-0540">Nuclease</keyword>
<dbReference type="InterPro" id="IPR001584">
    <property type="entry name" value="Integrase_cat-core"/>
</dbReference>
<keyword evidence="2" id="KW-0548">Nucleotidyltransferase</keyword>
<dbReference type="GO" id="GO:0016787">
    <property type="term" value="F:hydrolase activity"/>
    <property type="evidence" value="ECO:0007669"/>
    <property type="project" value="UniProtKB-KW"/>
</dbReference>
<dbReference type="Gene3D" id="3.30.70.270">
    <property type="match status" value="2"/>
</dbReference>
<dbReference type="Gene3D" id="1.10.340.70">
    <property type="match status" value="1"/>
</dbReference>
<dbReference type="SUPFAM" id="SSF56672">
    <property type="entry name" value="DNA/RNA polymerases"/>
    <property type="match status" value="1"/>
</dbReference>
<comment type="caution">
    <text evidence="8">The sequence shown here is derived from an EMBL/GenBank/DDBJ whole genome shotgun (WGS) entry which is preliminary data.</text>
</comment>
<dbReference type="Pfam" id="PF17921">
    <property type="entry name" value="Integrase_H2C2"/>
    <property type="match status" value="1"/>
</dbReference>
<dbReference type="InterPro" id="IPR043502">
    <property type="entry name" value="DNA/RNA_pol_sf"/>
</dbReference>
<dbReference type="STRING" id="50429.A0A2B4S375"/>
<evidence type="ECO:0000259" key="7">
    <source>
        <dbReference type="PROSITE" id="PS50994"/>
    </source>
</evidence>
<dbReference type="AlphaFoldDB" id="A0A2B4S375"/>
<keyword evidence="4" id="KW-0255">Endonuclease</keyword>
<dbReference type="Proteomes" id="UP000225706">
    <property type="component" value="Unassembled WGS sequence"/>
</dbReference>
<dbReference type="CDD" id="cd09274">
    <property type="entry name" value="RNase_HI_RT_Ty3"/>
    <property type="match status" value="1"/>
</dbReference>
<keyword evidence="9" id="KW-1185">Reference proteome</keyword>
<evidence type="ECO:0000313" key="8">
    <source>
        <dbReference type="EMBL" id="PFX23493.1"/>
    </source>
</evidence>
<dbReference type="FunFam" id="3.30.70.270:FF:000020">
    <property type="entry name" value="Transposon Tf2-6 polyprotein-like Protein"/>
    <property type="match status" value="1"/>
</dbReference>
<name>A0A2B4S375_STYPI</name>
<reference evidence="9" key="1">
    <citation type="journal article" date="2017" name="bioRxiv">
        <title>Comparative analysis of the genomes of Stylophora pistillata and Acropora digitifera provides evidence for extensive differences between species of corals.</title>
        <authorList>
            <person name="Voolstra C.R."/>
            <person name="Li Y."/>
            <person name="Liew Y.J."/>
            <person name="Baumgarten S."/>
            <person name="Zoccola D."/>
            <person name="Flot J.-F."/>
            <person name="Tambutte S."/>
            <person name="Allemand D."/>
            <person name="Aranda M."/>
        </authorList>
    </citation>
    <scope>NUCLEOTIDE SEQUENCE [LARGE SCALE GENOMIC DNA]</scope>
</reference>
<keyword evidence="5" id="KW-0378">Hydrolase</keyword>
<dbReference type="InterPro" id="IPR043128">
    <property type="entry name" value="Rev_trsase/Diguanyl_cyclase"/>
</dbReference>
<dbReference type="InterPro" id="IPR050951">
    <property type="entry name" value="Retrovirus_Pol_polyprotein"/>
</dbReference>
<proteinExistence type="predicted"/>
<evidence type="ECO:0000313" key="9">
    <source>
        <dbReference type="Proteomes" id="UP000225706"/>
    </source>
</evidence>
<dbReference type="InterPro" id="IPR036397">
    <property type="entry name" value="RNaseH_sf"/>
</dbReference>
<dbReference type="InterPro" id="IPR012337">
    <property type="entry name" value="RNaseH-like_sf"/>
</dbReference>
<evidence type="ECO:0000256" key="6">
    <source>
        <dbReference type="ARBA" id="ARBA00022918"/>
    </source>
</evidence>
<dbReference type="Gene3D" id="3.30.420.10">
    <property type="entry name" value="Ribonuclease H-like superfamily/Ribonuclease H"/>
    <property type="match status" value="1"/>
</dbReference>
<dbReference type="GO" id="GO:0015074">
    <property type="term" value="P:DNA integration"/>
    <property type="evidence" value="ECO:0007669"/>
    <property type="project" value="InterPro"/>
</dbReference>
<organism evidence="8 9">
    <name type="scientific">Stylophora pistillata</name>
    <name type="common">Smooth cauliflower coral</name>
    <dbReference type="NCBI Taxonomy" id="50429"/>
    <lineage>
        <taxon>Eukaryota</taxon>
        <taxon>Metazoa</taxon>
        <taxon>Cnidaria</taxon>
        <taxon>Anthozoa</taxon>
        <taxon>Hexacorallia</taxon>
        <taxon>Scleractinia</taxon>
        <taxon>Astrocoeniina</taxon>
        <taxon>Pocilloporidae</taxon>
        <taxon>Stylophora</taxon>
    </lineage>
</organism>
<keyword evidence="6" id="KW-0695">RNA-directed DNA polymerase</keyword>
<evidence type="ECO:0000256" key="1">
    <source>
        <dbReference type="ARBA" id="ARBA00022679"/>
    </source>
</evidence>